<reference evidence="2 3" key="1">
    <citation type="submission" date="2019-10" db="EMBL/GenBank/DDBJ databases">
        <authorList>
            <person name="Palmer J.M."/>
        </authorList>
    </citation>
    <scope>NUCLEOTIDE SEQUENCE [LARGE SCALE GENOMIC DNA]</scope>
    <source>
        <strain evidence="2 3">TWF696</strain>
    </source>
</reference>
<dbReference type="InterPro" id="IPR051693">
    <property type="entry name" value="UPF0046_metallophosphoest"/>
</dbReference>
<dbReference type="SUPFAM" id="SSF56300">
    <property type="entry name" value="Metallo-dependent phosphatases"/>
    <property type="match status" value="1"/>
</dbReference>
<dbReference type="InterPro" id="IPR029052">
    <property type="entry name" value="Metallo-depent_PP-like"/>
</dbReference>
<comment type="caution">
    <text evidence="2">The sequence shown here is derived from an EMBL/GenBank/DDBJ whole genome shotgun (WGS) entry which is preliminary data.</text>
</comment>
<dbReference type="Pfam" id="PF00149">
    <property type="entry name" value="Metallophos"/>
    <property type="match status" value="1"/>
</dbReference>
<gene>
    <name evidence="2" type="ORF">TWF696_003251</name>
</gene>
<evidence type="ECO:0000259" key="1">
    <source>
        <dbReference type="Pfam" id="PF00149"/>
    </source>
</evidence>
<dbReference type="GO" id="GO:0016787">
    <property type="term" value="F:hydrolase activity"/>
    <property type="evidence" value="ECO:0007669"/>
    <property type="project" value="InterPro"/>
</dbReference>
<dbReference type="PANTHER" id="PTHR12905">
    <property type="entry name" value="METALLOPHOSPHOESTERASE"/>
    <property type="match status" value="1"/>
</dbReference>
<organism evidence="2 3">
    <name type="scientific">Orbilia brochopaga</name>
    <dbReference type="NCBI Taxonomy" id="3140254"/>
    <lineage>
        <taxon>Eukaryota</taxon>
        <taxon>Fungi</taxon>
        <taxon>Dikarya</taxon>
        <taxon>Ascomycota</taxon>
        <taxon>Pezizomycotina</taxon>
        <taxon>Orbiliomycetes</taxon>
        <taxon>Orbiliales</taxon>
        <taxon>Orbiliaceae</taxon>
        <taxon>Orbilia</taxon>
    </lineage>
</organism>
<accession>A0AAV9TY95</accession>
<feature type="domain" description="Calcineurin-like phosphoesterase" evidence="1">
    <location>
        <begin position="48"/>
        <end position="275"/>
    </location>
</feature>
<dbReference type="Proteomes" id="UP001375240">
    <property type="component" value="Unassembled WGS sequence"/>
</dbReference>
<protein>
    <recommendedName>
        <fullName evidence="1">Calcineurin-like phosphoesterase domain-containing protein</fullName>
    </recommendedName>
</protein>
<evidence type="ECO:0000313" key="3">
    <source>
        <dbReference type="Proteomes" id="UP001375240"/>
    </source>
</evidence>
<sequence>MPTLCTWLCPSRHRPPPTISIPLQHVHSNVMSTLRTDAQPARMTRKTRFVCIADTHNLSPYDGGFKVPKGDVLIHAGDMTKQGAYVEVQRTVQWIGRLVEDGVVEHAIIVAGNHDLTLDPAFYAAHGHNFHSSTDLPTDSLSLMSPPLLPPGITFLNHTSAHIKLTSPNGPRTQFSVFGSPYTPVHVAKVDENTTTPRWAFQYPPYPSTESEETWSDLPANTDVLITHGPPSTHLDGAAVRVGKGLAATSAGCEALRQACWRVRPSLHVFGHVHEGRGVERVKWQDGRHVIGMEEGCACFQSDGNDSESISLDTGDWTTTSDTTEPSLKKCCTHDHAQMEWRDPGAVDDRIAGKMSIVDVTARTRMFGGAGLRDGETLMVNAAIRRGKWPYKGVNKAIVVDIDLPVCEDE</sequence>
<proteinExistence type="predicted"/>
<evidence type="ECO:0000313" key="2">
    <source>
        <dbReference type="EMBL" id="KAK6331184.1"/>
    </source>
</evidence>
<dbReference type="AlphaFoldDB" id="A0AAV9TY95"/>
<dbReference type="CDD" id="cd07379">
    <property type="entry name" value="MPP_239FB"/>
    <property type="match status" value="1"/>
</dbReference>
<keyword evidence="3" id="KW-1185">Reference proteome</keyword>
<dbReference type="InterPro" id="IPR004843">
    <property type="entry name" value="Calcineurin-like_PHP"/>
</dbReference>
<dbReference type="Gene3D" id="3.60.21.10">
    <property type="match status" value="1"/>
</dbReference>
<name>A0AAV9TY95_9PEZI</name>
<dbReference type="EMBL" id="JAVHNQ010000016">
    <property type="protein sequence ID" value="KAK6331184.1"/>
    <property type="molecule type" value="Genomic_DNA"/>
</dbReference>
<dbReference type="PANTHER" id="PTHR12905:SF16">
    <property type="entry name" value="SER_THR PROTEIN PHOSPHATASE FAMILY PROTEIN (AFU_ORTHOLOGUE AFUA_1G06000)"/>
    <property type="match status" value="1"/>
</dbReference>